<organism evidence="2 3">
    <name type="scientific">Streptomyces nigrescens</name>
    <dbReference type="NCBI Taxonomy" id="1920"/>
    <lineage>
        <taxon>Bacteria</taxon>
        <taxon>Bacillati</taxon>
        <taxon>Actinomycetota</taxon>
        <taxon>Actinomycetes</taxon>
        <taxon>Kitasatosporales</taxon>
        <taxon>Streptomycetaceae</taxon>
        <taxon>Streptomyces</taxon>
    </lineage>
</organism>
<dbReference type="Proteomes" id="UP001059597">
    <property type="component" value="Chromosome"/>
</dbReference>
<sequence>MTYSPDHCTDATTLQLLADRLAADLAEMQRLMSICQEIQYTPGLRPDVDPDGTGRTATRGPGRPTEDIALNGARLRVQHELTTAQQHLTSVIALVRGVTAALDRALSQWEGEPPASHGGLIP</sequence>
<dbReference type="EMBL" id="AP026073">
    <property type="protein sequence ID" value="BDM70562.1"/>
    <property type="molecule type" value="Genomic_DNA"/>
</dbReference>
<feature type="region of interest" description="Disordered" evidence="1">
    <location>
        <begin position="43"/>
        <end position="67"/>
    </location>
</feature>
<feature type="compositionally biased region" description="Low complexity" evidence="1">
    <location>
        <begin position="51"/>
        <end position="63"/>
    </location>
</feature>
<proteinExistence type="predicted"/>
<accession>A0ABM7ZW29</accession>
<dbReference type="Pfam" id="PF23773">
    <property type="entry name" value="DUF7169"/>
    <property type="match status" value="1"/>
</dbReference>
<evidence type="ECO:0000313" key="2">
    <source>
        <dbReference type="EMBL" id="BDM70562.1"/>
    </source>
</evidence>
<reference evidence="2" key="1">
    <citation type="submission" date="2022-06" db="EMBL/GenBank/DDBJ databases">
        <title>Complete genome sequence of Streptomyces nigrescens HEK616.</title>
        <authorList>
            <person name="Asamizu S."/>
            <person name="Onaka H."/>
        </authorList>
    </citation>
    <scope>NUCLEOTIDE SEQUENCE</scope>
    <source>
        <strain evidence="2">HEK616</strain>
    </source>
</reference>
<gene>
    <name evidence="2" type="ORF">HEK616_40490</name>
</gene>
<protein>
    <submittedName>
        <fullName evidence="2">Uncharacterized protein</fullName>
    </submittedName>
</protein>
<evidence type="ECO:0000313" key="3">
    <source>
        <dbReference type="Proteomes" id="UP001059597"/>
    </source>
</evidence>
<evidence type="ECO:0000256" key="1">
    <source>
        <dbReference type="SAM" id="MobiDB-lite"/>
    </source>
</evidence>
<name>A0ABM7ZW29_STRNI</name>
<keyword evidence="3" id="KW-1185">Reference proteome</keyword>
<dbReference type="InterPro" id="IPR055593">
    <property type="entry name" value="DUF7169"/>
</dbReference>